<comment type="caution">
    <text evidence="2">The sequence shown here is derived from an EMBL/GenBank/DDBJ whole genome shotgun (WGS) entry which is preliminary data.</text>
</comment>
<protein>
    <submittedName>
        <fullName evidence="2">Uncharacterized protein</fullName>
    </submittedName>
</protein>
<accession>A0A8H3VU44</accession>
<feature type="signal peptide" evidence="1">
    <location>
        <begin position="1"/>
        <end position="23"/>
    </location>
</feature>
<evidence type="ECO:0000313" key="2">
    <source>
        <dbReference type="EMBL" id="KAE9993607.1"/>
    </source>
</evidence>
<gene>
    <name evidence="2" type="ORF">EG327_004128</name>
</gene>
<dbReference type="EMBL" id="WNWR01000025">
    <property type="protein sequence ID" value="KAE9993607.1"/>
    <property type="molecule type" value="Genomic_DNA"/>
</dbReference>
<feature type="chain" id="PRO_5034800750" evidence="1">
    <location>
        <begin position="24"/>
        <end position="75"/>
    </location>
</feature>
<reference evidence="2 3" key="1">
    <citation type="submission" date="2019-07" db="EMBL/GenBank/DDBJ databases">
        <title>Venturia inaequalis Genome Resource.</title>
        <authorList>
            <person name="Lichtner F.J."/>
        </authorList>
    </citation>
    <scope>NUCLEOTIDE SEQUENCE [LARGE SCALE GENOMIC DNA]</scope>
    <source>
        <strain evidence="2 3">DMI_063113</strain>
    </source>
</reference>
<name>A0A8H3VU44_VENIN</name>
<dbReference type="AlphaFoldDB" id="A0A8H3VU44"/>
<proteinExistence type="predicted"/>
<sequence length="75" mass="7701">MKIQTILLLVGTAIAMAPPYSEAELKAGKTLLGKRCQAKGQSCGAASTGRGCCAPYTCGLVEVVGAKASAYYKCK</sequence>
<dbReference type="Proteomes" id="UP000490939">
    <property type="component" value="Unassembled WGS sequence"/>
</dbReference>
<evidence type="ECO:0000256" key="1">
    <source>
        <dbReference type="SAM" id="SignalP"/>
    </source>
</evidence>
<organism evidence="2 3">
    <name type="scientific">Venturia inaequalis</name>
    <name type="common">Apple scab fungus</name>
    <dbReference type="NCBI Taxonomy" id="5025"/>
    <lineage>
        <taxon>Eukaryota</taxon>
        <taxon>Fungi</taxon>
        <taxon>Dikarya</taxon>
        <taxon>Ascomycota</taxon>
        <taxon>Pezizomycotina</taxon>
        <taxon>Dothideomycetes</taxon>
        <taxon>Pleosporomycetidae</taxon>
        <taxon>Venturiales</taxon>
        <taxon>Venturiaceae</taxon>
        <taxon>Venturia</taxon>
    </lineage>
</organism>
<keyword evidence="1" id="KW-0732">Signal</keyword>
<evidence type="ECO:0000313" key="3">
    <source>
        <dbReference type="Proteomes" id="UP000490939"/>
    </source>
</evidence>
<keyword evidence="3" id="KW-1185">Reference proteome</keyword>